<sequence>MRILMIIDGLPGGGAEKTVLTLSKGLVGMGHQVSVFSLRRVCDYEIPEGVDYQVILDTYKKPWRKLTELSRRAALLDNAIVEAQKKGSFDLVFSHLHKTDRIVALTKSIPREKLWYCVHGMFSYSYLKHRQGFSRWLKRKKIQHVYQNSNVIGVSQAVLHDISTHFGITLSKSAVIHNPFDIDGIHLKATEPCEMAGKDYLIHVGRFHEHKRHDRLIKAYALSGIQAPLVLMGNGSEERIAQLKAIATAAGVADRVMFNSFVPNPYPWIANARMLVLSSDCEGFGNVLVEALICQTPAVSTLCPGGPVEILTGELARGLSGMGDQELADTMSDIYNNPPNIDTTTIESYSIGAICRQYLSLATEER</sequence>
<reference evidence="3 4" key="1">
    <citation type="submission" date="2018-09" db="EMBL/GenBank/DDBJ databases">
        <title>Draft genome sequence of Buttiauxella izardii CCUG 35510T.</title>
        <authorList>
            <person name="Salva-Serra F."/>
            <person name="Marathe N."/>
            <person name="Moore E."/>
            <person name="Stadler-Svensson L."/>
            <person name="Engstrom-Jakobsson H."/>
        </authorList>
    </citation>
    <scope>NUCLEOTIDE SEQUENCE [LARGE SCALE GENOMIC DNA]</scope>
    <source>
        <strain evidence="3 4">CCUG 35510</strain>
    </source>
</reference>
<accession>A0A3A5K055</accession>
<keyword evidence="4" id="KW-1185">Reference proteome</keyword>
<gene>
    <name evidence="3" type="ORF">D6029_08595</name>
</gene>
<organism evidence="3 4">
    <name type="scientific">Buttiauxella izardii</name>
    <dbReference type="NCBI Taxonomy" id="82991"/>
    <lineage>
        <taxon>Bacteria</taxon>
        <taxon>Pseudomonadati</taxon>
        <taxon>Pseudomonadota</taxon>
        <taxon>Gammaproteobacteria</taxon>
        <taxon>Enterobacterales</taxon>
        <taxon>Enterobacteriaceae</taxon>
        <taxon>Buttiauxella</taxon>
    </lineage>
</organism>
<feature type="domain" description="Glycosyl transferase family 1" evidence="1">
    <location>
        <begin position="197"/>
        <end position="338"/>
    </location>
</feature>
<dbReference type="InterPro" id="IPR028098">
    <property type="entry name" value="Glyco_trans_4-like_N"/>
</dbReference>
<protein>
    <submittedName>
        <fullName evidence="3">Glycosyltransferase</fullName>
    </submittedName>
</protein>
<dbReference type="OrthoDB" id="9792269at2"/>
<feature type="domain" description="Glycosyltransferase subfamily 4-like N-terminal" evidence="2">
    <location>
        <begin position="13"/>
        <end position="183"/>
    </location>
</feature>
<dbReference type="AlphaFoldDB" id="A0A3A5K055"/>
<proteinExistence type="predicted"/>
<dbReference type="Gene3D" id="3.40.50.2000">
    <property type="entry name" value="Glycogen Phosphorylase B"/>
    <property type="match status" value="2"/>
</dbReference>
<evidence type="ECO:0000313" key="3">
    <source>
        <dbReference type="EMBL" id="RJT23860.1"/>
    </source>
</evidence>
<dbReference type="InterPro" id="IPR001296">
    <property type="entry name" value="Glyco_trans_1"/>
</dbReference>
<dbReference type="GO" id="GO:1901135">
    <property type="term" value="P:carbohydrate derivative metabolic process"/>
    <property type="evidence" value="ECO:0007669"/>
    <property type="project" value="UniProtKB-ARBA"/>
</dbReference>
<dbReference type="PANTHER" id="PTHR12526:SF638">
    <property type="entry name" value="SPORE COAT PROTEIN SA"/>
    <property type="match status" value="1"/>
</dbReference>
<dbReference type="EMBL" id="QZWH01000015">
    <property type="protein sequence ID" value="RJT23860.1"/>
    <property type="molecule type" value="Genomic_DNA"/>
</dbReference>
<dbReference type="GO" id="GO:0016757">
    <property type="term" value="F:glycosyltransferase activity"/>
    <property type="evidence" value="ECO:0007669"/>
    <property type="project" value="InterPro"/>
</dbReference>
<evidence type="ECO:0000259" key="2">
    <source>
        <dbReference type="Pfam" id="PF13439"/>
    </source>
</evidence>
<evidence type="ECO:0000313" key="4">
    <source>
        <dbReference type="Proteomes" id="UP000276295"/>
    </source>
</evidence>
<dbReference type="Pfam" id="PF13439">
    <property type="entry name" value="Glyco_transf_4"/>
    <property type="match status" value="1"/>
</dbReference>
<dbReference type="PANTHER" id="PTHR12526">
    <property type="entry name" value="GLYCOSYLTRANSFERASE"/>
    <property type="match status" value="1"/>
</dbReference>
<keyword evidence="3" id="KW-0808">Transferase</keyword>
<dbReference type="SUPFAM" id="SSF53756">
    <property type="entry name" value="UDP-Glycosyltransferase/glycogen phosphorylase"/>
    <property type="match status" value="1"/>
</dbReference>
<evidence type="ECO:0000259" key="1">
    <source>
        <dbReference type="Pfam" id="PF00534"/>
    </source>
</evidence>
<dbReference type="RefSeq" id="WP_120064369.1">
    <property type="nucleotide sequence ID" value="NZ_QZWH01000015.1"/>
</dbReference>
<comment type="caution">
    <text evidence="3">The sequence shown here is derived from an EMBL/GenBank/DDBJ whole genome shotgun (WGS) entry which is preliminary data.</text>
</comment>
<dbReference type="CDD" id="cd03811">
    <property type="entry name" value="GT4_GT28_WabH-like"/>
    <property type="match status" value="1"/>
</dbReference>
<name>A0A3A5K055_9ENTR</name>
<dbReference type="Pfam" id="PF00534">
    <property type="entry name" value="Glycos_transf_1"/>
    <property type="match status" value="1"/>
</dbReference>
<dbReference type="Proteomes" id="UP000276295">
    <property type="component" value="Unassembled WGS sequence"/>
</dbReference>